<organism evidence="1 2">
    <name type="scientific">Synechococcus phage S-MbCM6</name>
    <dbReference type="NCBI Taxonomy" id="3126011"/>
    <lineage>
        <taxon>Viruses</taxon>
        <taxon>Duplodnaviria</taxon>
        <taxon>Heunggongvirae</taxon>
        <taxon>Uroviricota</taxon>
        <taxon>Caudoviricetes</taxon>
        <taxon>Pantevenvirales</taxon>
        <taxon>Kyanoviridae</taxon>
        <taxon>Namakavirus</taxon>
        <taxon>Namakavirus smbcm6</taxon>
    </lineage>
</organism>
<dbReference type="OrthoDB" id="24756at10239"/>
<keyword evidence="2" id="KW-1185">Reference proteome</keyword>
<reference evidence="1 2" key="1">
    <citation type="journal article" date="2014" name="Nature">
        <title>Viral tagging reveals discrete populations in Synechococcus viral genome sequence space.</title>
        <authorList>
            <person name="Deng L."/>
            <person name="Ignacio Espinoza J.C."/>
            <person name="Gregory A.C."/>
            <person name="Poulos B.T."/>
            <person name="Weitz J.S."/>
            <person name="Hugenholtz P."/>
            <person name="Sullivan M.B."/>
        </authorList>
    </citation>
    <scope>NUCLEOTIDE SEQUENCE [LARGE SCALE GENOMIC DNA]</scope>
</reference>
<sequence length="66" mass="7306">MLSFLLPLASKIINDAVSKVPDNEEHGEKLVEICIVILKKAVTLTKTDMDDKLLAVVEQAINNRES</sequence>
<dbReference type="Proteomes" id="UP000007596">
    <property type="component" value="Segment"/>
</dbReference>
<evidence type="ECO:0000313" key="1">
    <source>
        <dbReference type="EMBL" id="AFD02791.1"/>
    </source>
</evidence>
<dbReference type="EMBL" id="JN371768">
    <property type="protein sequence ID" value="AFD02791.1"/>
    <property type="molecule type" value="Genomic_DNA"/>
</dbReference>
<proteinExistence type="predicted"/>
<dbReference type="GeneID" id="14005675"/>
<dbReference type="RefSeq" id="YP_007001901.1">
    <property type="nucleotide sequence ID" value="NC_019444.1"/>
</dbReference>
<dbReference type="KEGG" id="vg:14005675"/>
<evidence type="ECO:0008006" key="3">
    <source>
        <dbReference type="Google" id="ProtNLM"/>
    </source>
</evidence>
<protein>
    <recommendedName>
        <fullName evidence="3">Gp187</fullName>
    </recommendedName>
</protein>
<accession>H8ZMT0</accession>
<name>H8ZMT0_9CAUD</name>
<evidence type="ECO:0000313" key="2">
    <source>
        <dbReference type="Proteomes" id="UP000007596"/>
    </source>
</evidence>